<evidence type="ECO:0000256" key="5">
    <source>
        <dbReference type="ARBA" id="ARBA00029691"/>
    </source>
</evidence>
<dbReference type="PANTHER" id="PTHR23058">
    <property type="entry name" value="PEROXISOMAL MEMBRANE PROTEIN PEX14"/>
    <property type="match status" value="1"/>
</dbReference>
<feature type="compositionally biased region" description="Basic and acidic residues" evidence="8">
    <location>
        <begin position="1"/>
        <end position="21"/>
    </location>
</feature>
<sequence>MTDSSDQKKSSQEGDREKTDIISDSASSTERSDNNAPDADEPAQPKQHNAAHSEYTLQLETAAEFLKDDEIRNAPDSLKRKFLSAKNIKSEDIETLLRDAPKADPPSPTSADNVSENQSRSDIRPSSTKPSESPPVVTYPEFLVQASKPPPLVTLSRLATTLYISGAAALATYGANKYILSPMFNSLTSARHSLASTAQTNVDTLNEKLSGLVSEIPPLAAVKFVKSEEGETDGPQHLDTESEEPTELFHRDFGTQTSRRQSNSLSAHPVPGLFPPGVTTSGVPDSTSDPTTSQQLRIEALQGHLNEMVSFHELDAETNSEVTTSMRDLSTYLDGLTYSSAYWSSSGSYLGSVSGAGLGGVGSAKNDDDGITKFRNEIRSVKGVLLSARNFPTGPGRVTPSSFAR</sequence>
<dbReference type="EMBL" id="KV407464">
    <property type="protein sequence ID" value="KZF19858.1"/>
    <property type="molecule type" value="Genomic_DNA"/>
</dbReference>
<evidence type="ECO:0000256" key="6">
    <source>
        <dbReference type="ARBA" id="ARBA00046271"/>
    </source>
</evidence>
<dbReference type="GO" id="GO:0016560">
    <property type="term" value="P:protein import into peroxisome matrix, docking"/>
    <property type="evidence" value="ECO:0007669"/>
    <property type="project" value="UniProtKB-UniRule"/>
</dbReference>
<feature type="region of interest" description="Disordered" evidence="8">
    <location>
        <begin position="93"/>
        <end position="136"/>
    </location>
</feature>
<feature type="compositionally biased region" description="Basic and acidic residues" evidence="8">
    <location>
        <begin position="93"/>
        <end position="102"/>
    </location>
</feature>
<evidence type="ECO:0000256" key="1">
    <source>
        <dbReference type="ARBA" id="ARBA00005443"/>
    </source>
</evidence>
<keyword evidence="3 7" id="KW-0576">Peroxisome</keyword>
<dbReference type="Pfam" id="PF04695">
    <property type="entry name" value="Pex14_N"/>
    <property type="match status" value="1"/>
</dbReference>
<dbReference type="RefSeq" id="XP_018185413.1">
    <property type="nucleotide sequence ID" value="XM_018333287.1"/>
</dbReference>
<feature type="compositionally biased region" description="Polar residues" evidence="8">
    <location>
        <begin position="109"/>
        <end position="131"/>
    </location>
</feature>
<organism evidence="10 11">
    <name type="scientific">Xylona heveae (strain CBS 132557 / TC161)</name>
    <dbReference type="NCBI Taxonomy" id="1328760"/>
    <lineage>
        <taxon>Eukaryota</taxon>
        <taxon>Fungi</taxon>
        <taxon>Dikarya</taxon>
        <taxon>Ascomycota</taxon>
        <taxon>Pezizomycotina</taxon>
        <taxon>Xylonomycetes</taxon>
        <taxon>Xylonales</taxon>
        <taxon>Xylonaceae</taxon>
        <taxon>Xylona</taxon>
    </lineage>
</organism>
<evidence type="ECO:0000256" key="8">
    <source>
        <dbReference type="SAM" id="MobiDB-lite"/>
    </source>
</evidence>
<feature type="compositionally biased region" description="Polar residues" evidence="8">
    <location>
        <begin position="254"/>
        <end position="266"/>
    </location>
</feature>
<name>A0A165A2D9_XYLHT</name>
<feature type="compositionally biased region" description="Basic and acidic residues" evidence="8">
    <location>
        <begin position="227"/>
        <end position="240"/>
    </location>
</feature>
<dbReference type="PANTHER" id="PTHR23058:SF5">
    <property type="entry name" value="PEROXISOMAL MEMBRANE PROTEIN PEX14"/>
    <property type="match status" value="1"/>
</dbReference>
<comment type="function">
    <text evidence="7">Component of the PEX13-PEX14 docking complex, a translocon channel that specifically mediates the import of peroxisomal cargo proteins bound to PEX5 receptor. The PEX13-PEX14 docking complex forms a large import pore which can be opened to a diameter of about 9 nm. Mechanistically, PEX5 receptor along with cargo proteins associates with the PEX14 subunit of the PEX13-PEX14 docking complex in the cytosol, leading to the insertion of the receptor into the organelle membrane with the concomitant translocation of the cargo into the peroxisome matrix.</text>
</comment>
<comment type="similarity">
    <text evidence="1 7">Belongs to the peroxin-14 family.</text>
</comment>
<evidence type="ECO:0000259" key="9">
    <source>
        <dbReference type="Pfam" id="PF04695"/>
    </source>
</evidence>
<dbReference type="STRING" id="1328760.A0A165A2D9"/>
<feature type="region of interest" description="Disordered" evidence="8">
    <location>
        <begin position="227"/>
        <end position="246"/>
    </location>
</feature>
<dbReference type="InterPro" id="IPR036388">
    <property type="entry name" value="WH-like_DNA-bd_sf"/>
</dbReference>
<evidence type="ECO:0000313" key="10">
    <source>
        <dbReference type="EMBL" id="KZF19858.1"/>
    </source>
</evidence>
<evidence type="ECO:0000256" key="4">
    <source>
        <dbReference type="ARBA" id="ARBA00029502"/>
    </source>
</evidence>
<dbReference type="GO" id="GO:0005778">
    <property type="term" value="C:peroxisomal membrane"/>
    <property type="evidence" value="ECO:0007669"/>
    <property type="project" value="UniProtKB-SubCell"/>
</dbReference>
<dbReference type="AlphaFoldDB" id="A0A165A2D9"/>
<comment type="subcellular location">
    <subcellularLocation>
        <location evidence="6 7">Peroxisome membrane</location>
    </subcellularLocation>
</comment>
<dbReference type="GeneID" id="28898424"/>
<keyword evidence="2" id="KW-0811">Translocation</keyword>
<evidence type="ECO:0000256" key="3">
    <source>
        <dbReference type="ARBA" id="ARBA00023140"/>
    </source>
</evidence>
<gene>
    <name evidence="10" type="ORF">L228DRAFT_250283</name>
</gene>
<dbReference type="InterPro" id="IPR006785">
    <property type="entry name" value="Pex14_N"/>
</dbReference>
<accession>A0A165A2D9</accession>
<keyword evidence="7" id="KW-0472">Membrane</keyword>
<protein>
    <recommendedName>
        <fullName evidence="4 7">Peroxisomal membrane protein PEX14</fullName>
    </recommendedName>
    <alternativeName>
        <fullName evidence="5 7">Peroxin-14</fullName>
    </alternativeName>
</protein>
<feature type="region of interest" description="Disordered" evidence="8">
    <location>
        <begin position="254"/>
        <end position="292"/>
    </location>
</feature>
<evidence type="ECO:0000256" key="7">
    <source>
        <dbReference type="RuleBase" id="RU367032"/>
    </source>
</evidence>
<dbReference type="InParanoid" id="A0A165A2D9"/>
<evidence type="ECO:0000256" key="2">
    <source>
        <dbReference type="ARBA" id="ARBA00023010"/>
    </source>
</evidence>
<feature type="compositionally biased region" description="Polar residues" evidence="8">
    <location>
        <begin position="278"/>
        <end position="292"/>
    </location>
</feature>
<reference evidence="10 11" key="1">
    <citation type="journal article" date="2016" name="Fungal Biol.">
        <title>The genome of Xylona heveae provides a window into fungal endophytism.</title>
        <authorList>
            <person name="Gazis R."/>
            <person name="Kuo A."/>
            <person name="Riley R."/>
            <person name="LaButti K."/>
            <person name="Lipzen A."/>
            <person name="Lin J."/>
            <person name="Amirebrahimi M."/>
            <person name="Hesse C.N."/>
            <person name="Spatafora J.W."/>
            <person name="Henrissat B."/>
            <person name="Hainaut M."/>
            <person name="Grigoriev I.V."/>
            <person name="Hibbett D.S."/>
        </authorList>
    </citation>
    <scope>NUCLEOTIDE SEQUENCE [LARGE SCALE GENOMIC DNA]</scope>
    <source>
        <strain evidence="10 11">TC161</strain>
    </source>
</reference>
<dbReference type="OrthoDB" id="441517at2759"/>
<dbReference type="Gene3D" id="1.10.10.10">
    <property type="entry name" value="Winged helix-like DNA-binding domain superfamily/Winged helix DNA-binding domain"/>
    <property type="match status" value="1"/>
</dbReference>
<dbReference type="InterPro" id="IPR025655">
    <property type="entry name" value="PEX14"/>
</dbReference>
<dbReference type="Proteomes" id="UP000076632">
    <property type="component" value="Unassembled WGS sequence"/>
</dbReference>
<evidence type="ECO:0000313" key="11">
    <source>
        <dbReference type="Proteomes" id="UP000076632"/>
    </source>
</evidence>
<proteinExistence type="inferred from homology"/>
<keyword evidence="7" id="KW-0653">Protein transport</keyword>
<feature type="domain" description="Peroxisome membrane anchor protein Pex14p N-terminal" evidence="9">
    <location>
        <begin position="58"/>
        <end position="98"/>
    </location>
</feature>
<dbReference type="GO" id="GO:0005102">
    <property type="term" value="F:signaling receptor binding"/>
    <property type="evidence" value="ECO:0007669"/>
    <property type="project" value="TreeGrafter"/>
</dbReference>
<dbReference type="GO" id="GO:1990429">
    <property type="term" value="C:peroxisomal importomer complex"/>
    <property type="evidence" value="ECO:0007669"/>
    <property type="project" value="TreeGrafter"/>
</dbReference>
<keyword evidence="11" id="KW-1185">Reference proteome</keyword>
<keyword evidence="7" id="KW-0813">Transport</keyword>
<feature type="region of interest" description="Disordered" evidence="8">
    <location>
        <begin position="1"/>
        <end position="56"/>
    </location>
</feature>
<dbReference type="OMA" id="CDGLIYS"/>